<dbReference type="Proteomes" id="UP000028824">
    <property type="component" value="Unassembled WGS sequence"/>
</dbReference>
<sequence>MGRGLIGGVVSGVVVAGLGLGALSVLSPVSQPRVTAPEGAPQTAPASEPVPDPVAAPQASEPAGISPAPDATPKAEIMLLPDGSQVAPAQAAGSGARPQVFAAGQGGGFSNAPGTVVNRLPSVGRPAGMDTGEAPLAVAPAAGGKAIERFSAPPPQAIGRPMMSVVLYDVGEAAGGLDPQTIASLGLPVTVALDPTQPDVAERARRYRAAGLEVAVLAAGIAEGATVQDVATAMESWRQAVPEAVAVLDGPSPQFQNNRILSQQVVAGLKAAGEGLMTQSAGLDSAGQVARAKGVPQIQLWRVADAGREDRAEIGRTLDRAAFEGERKNGVAVMLTAWPESVAALTDWAASMSGKIVLAPASALMLSRS</sequence>
<reference evidence="2 3" key="1">
    <citation type="submission" date="2014-03" db="EMBL/GenBank/DDBJ databases">
        <title>Genome of Paenirhodobacter enshiensis DW2-9.</title>
        <authorList>
            <person name="Wang D."/>
            <person name="Wang G."/>
        </authorList>
    </citation>
    <scope>NUCLEOTIDE SEQUENCE [LARGE SCALE GENOMIC DNA]</scope>
    <source>
        <strain evidence="2 3">DW2-9</strain>
    </source>
</reference>
<dbReference type="Pfam" id="PF04748">
    <property type="entry name" value="Polysacc_deac_2"/>
    <property type="match status" value="1"/>
</dbReference>
<organism evidence="2 3">
    <name type="scientific">Paenirhodobacter enshiensis</name>
    <dbReference type="NCBI Taxonomy" id="1105367"/>
    <lineage>
        <taxon>Bacteria</taxon>
        <taxon>Pseudomonadati</taxon>
        <taxon>Pseudomonadota</taxon>
        <taxon>Alphaproteobacteria</taxon>
        <taxon>Rhodobacterales</taxon>
        <taxon>Rhodobacter group</taxon>
        <taxon>Paenirhodobacter</taxon>
    </lineage>
</organism>
<comment type="caution">
    <text evidence="2">The sequence shown here is derived from an EMBL/GenBank/DDBJ whole genome shotgun (WGS) entry which is preliminary data.</text>
</comment>
<dbReference type="STRING" id="1105367.CG50_08250"/>
<evidence type="ECO:0000256" key="1">
    <source>
        <dbReference type="SAM" id="MobiDB-lite"/>
    </source>
</evidence>
<evidence type="ECO:0000313" key="2">
    <source>
        <dbReference type="EMBL" id="KFI24705.1"/>
    </source>
</evidence>
<protein>
    <recommendedName>
        <fullName evidence="4">Divergent polysaccharide deacetylase</fullName>
    </recommendedName>
</protein>
<dbReference type="eggNOG" id="COG2861">
    <property type="taxonomic scope" value="Bacteria"/>
</dbReference>
<dbReference type="InterPro" id="IPR011330">
    <property type="entry name" value="Glyco_hydro/deAcase_b/a-brl"/>
</dbReference>
<gene>
    <name evidence="2" type="ORF">CG50_08250</name>
</gene>
<dbReference type="OrthoDB" id="7658418at2"/>
<name>A0A086XRQ5_9RHOB</name>
<evidence type="ECO:0008006" key="4">
    <source>
        <dbReference type="Google" id="ProtNLM"/>
    </source>
</evidence>
<dbReference type="Gene3D" id="3.20.20.370">
    <property type="entry name" value="Glycoside hydrolase/deacetylase"/>
    <property type="match status" value="1"/>
</dbReference>
<dbReference type="InterPro" id="IPR006837">
    <property type="entry name" value="Divergent_DAC"/>
</dbReference>
<dbReference type="GO" id="GO:0005975">
    <property type="term" value="P:carbohydrate metabolic process"/>
    <property type="evidence" value="ECO:0007669"/>
    <property type="project" value="InterPro"/>
</dbReference>
<keyword evidence="3" id="KW-1185">Reference proteome</keyword>
<proteinExistence type="predicted"/>
<evidence type="ECO:0000313" key="3">
    <source>
        <dbReference type="Proteomes" id="UP000028824"/>
    </source>
</evidence>
<dbReference type="EMBL" id="JFZB01000037">
    <property type="protein sequence ID" value="KFI24705.1"/>
    <property type="molecule type" value="Genomic_DNA"/>
</dbReference>
<dbReference type="SUPFAM" id="SSF88713">
    <property type="entry name" value="Glycoside hydrolase/deacetylase"/>
    <property type="match status" value="1"/>
</dbReference>
<dbReference type="RefSeq" id="WP_036639502.1">
    <property type="nucleotide sequence ID" value="NZ_JFZB01000037.1"/>
</dbReference>
<feature type="region of interest" description="Disordered" evidence="1">
    <location>
        <begin position="32"/>
        <end position="72"/>
    </location>
</feature>
<accession>A0A086XRQ5</accession>
<dbReference type="AlphaFoldDB" id="A0A086XRQ5"/>